<protein>
    <recommendedName>
        <fullName evidence="3">DUF3887 domain-containing protein</fullName>
    </recommendedName>
</protein>
<reference evidence="1" key="2">
    <citation type="submission" date="2021-08" db="EMBL/GenBank/DDBJ databases">
        <authorList>
            <person name="Tani A."/>
            <person name="Ola A."/>
            <person name="Ogura Y."/>
            <person name="Katsura K."/>
            <person name="Hayashi T."/>
        </authorList>
    </citation>
    <scope>NUCLEOTIDE SEQUENCE</scope>
    <source>
        <strain evidence="1">DSM 23674</strain>
    </source>
</reference>
<reference evidence="1" key="1">
    <citation type="journal article" date="2021" name="Front. Microbiol.">
        <title>Comprehensive Comparative Genomics and Phenotyping of Methylobacterium Species.</title>
        <authorList>
            <person name="Alessa O."/>
            <person name="Ogura Y."/>
            <person name="Fujitani Y."/>
            <person name="Takami H."/>
            <person name="Hayashi T."/>
            <person name="Sahin N."/>
            <person name="Tani A."/>
        </authorList>
    </citation>
    <scope>NUCLEOTIDE SEQUENCE</scope>
    <source>
        <strain evidence="1">DSM 23674</strain>
    </source>
</reference>
<dbReference type="EMBL" id="BPRA01000014">
    <property type="protein sequence ID" value="GJE56631.1"/>
    <property type="molecule type" value="Genomic_DNA"/>
</dbReference>
<comment type="caution">
    <text evidence="1">The sequence shown here is derived from an EMBL/GenBank/DDBJ whole genome shotgun (WGS) entry which is preliminary data.</text>
</comment>
<accession>A0ABQ4TPS4</accession>
<name>A0ABQ4TPS4_9HYPH</name>
<organism evidence="1 2">
    <name type="scientific">Methylobacterium thuringiense</name>
    <dbReference type="NCBI Taxonomy" id="1003091"/>
    <lineage>
        <taxon>Bacteria</taxon>
        <taxon>Pseudomonadati</taxon>
        <taxon>Pseudomonadota</taxon>
        <taxon>Alphaproteobacteria</taxon>
        <taxon>Hyphomicrobiales</taxon>
        <taxon>Methylobacteriaceae</taxon>
        <taxon>Methylobacterium</taxon>
    </lineage>
</organism>
<dbReference type="RefSeq" id="WP_147817402.1">
    <property type="nucleotide sequence ID" value="NZ_BPRA01000014.1"/>
</dbReference>
<evidence type="ECO:0000313" key="2">
    <source>
        <dbReference type="Proteomes" id="UP001055101"/>
    </source>
</evidence>
<evidence type="ECO:0008006" key="3">
    <source>
        <dbReference type="Google" id="ProtNLM"/>
    </source>
</evidence>
<dbReference type="Proteomes" id="UP001055101">
    <property type="component" value="Unassembled WGS sequence"/>
</dbReference>
<keyword evidence="2" id="KW-1185">Reference proteome</keyword>
<gene>
    <name evidence="1" type="ORF">EKPJFOCH_3139</name>
</gene>
<proteinExistence type="predicted"/>
<evidence type="ECO:0000313" key="1">
    <source>
        <dbReference type="EMBL" id="GJE56631.1"/>
    </source>
</evidence>
<sequence length="161" mass="16996">MAVVTTIRRHALGLLAAATIVGVLVGCGGPTGLPPDPPGVEAVREGAFSEVVRTADRDAQAAIVAQLASRFGKNLRVLPRRIDSDADPAPIKDYYDKAMIAGQGWKEFVLTENPTAWSFAYTSPDDRSVLAVVVLNPRFAPEGGGNVPFSILTNLPETGGR</sequence>